<dbReference type="Gene3D" id="3.90.1720.10">
    <property type="entry name" value="endopeptidase domain like (from Nostoc punctiforme)"/>
    <property type="match status" value="1"/>
</dbReference>
<gene>
    <name evidence="1" type="ORF">H671_3g8640</name>
</gene>
<organism evidence="1 2">
    <name type="scientific">Cricetulus griseus</name>
    <name type="common">Chinese hamster</name>
    <name type="synonym">Cricetulus barabensis griseus</name>
    <dbReference type="NCBI Taxonomy" id="10029"/>
    <lineage>
        <taxon>Eukaryota</taxon>
        <taxon>Metazoa</taxon>
        <taxon>Chordata</taxon>
        <taxon>Craniata</taxon>
        <taxon>Vertebrata</taxon>
        <taxon>Euteleostomi</taxon>
        <taxon>Mammalia</taxon>
        <taxon>Eutheria</taxon>
        <taxon>Euarchontoglires</taxon>
        <taxon>Glires</taxon>
        <taxon>Rodentia</taxon>
        <taxon>Myomorpha</taxon>
        <taxon>Muroidea</taxon>
        <taxon>Cricetidae</taxon>
        <taxon>Cricetinae</taxon>
        <taxon>Cricetulus</taxon>
    </lineage>
</organism>
<sequence>VSATLGDFLTPIQSTVLYNSSQLHTLLSFESAAAEDLTLVGASSTIKFFTEAIMGHQFQEVELDKDEPQPGDLFLFKLQSPRAQWFGAHVGVYCGHGEIIHFEGRTSGDGGLQTLLGYCEGVVCKQGHRALQRSRRLWRVLRRRGGINPVELECRVREAMDSDPPPYHPTSSNCVHFALNLLGMDLVRTSLV</sequence>
<name>A0A061ICG6_CRIGR</name>
<feature type="non-terminal residue" evidence="1">
    <location>
        <position position="1"/>
    </location>
</feature>
<dbReference type="Proteomes" id="UP000030759">
    <property type="component" value="Unassembled WGS sequence"/>
</dbReference>
<reference evidence="2" key="1">
    <citation type="journal article" date="2013" name="Nat. Biotechnol.">
        <title>Chinese hamster genome sequenced from sorted chromosomes.</title>
        <authorList>
            <person name="Brinkrolf K."/>
            <person name="Rupp O."/>
            <person name="Laux H."/>
            <person name="Kollin F."/>
            <person name="Ernst W."/>
            <person name="Linke B."/>
            <person name="Kofler R."/>
            <person name="Romand S."/>
            <person name="Hesse F."/>
            <person name="Budach W.E."/>
            <person name="Galosy S."/>
            <person name="Muller D."/>
            <person name="Noll T."/>
            <person name="Wienberg J."/>
            <person name="Jostock T."/>
            <person name="Leonard M."/>
            <person name="Grillari J."/>
            <person name="Tauch A."/>
            <person name="Goesmann A."/>
            <person name="Helk B."/>
            <person name="Mott J.E."/>
            <person name="Puhler A."/>
            <person name="Borth N."/>
        </authorList>
    </citation>
    <scope>NUCLEOTIDE SEQUENCE [LARGE SCALE GENOMIC DNA]</scope>
    <source>
        <strain evidence="2">17A/GY</strain>
    </source>
</reference>
<protein>
    <recommendedName>
        <fullName evidence="3">LRAT domain-containing protein</fullName>
    </recommendedName>
</protein>
<dbReference type="SUPFAM" id="SSF54001">
    <property type="entry name" value="Cysteine proteinases"/>
    <property type="match status" value="1"/>
</dbReference>
<evidence type="ECO:0000313" key="1">
    <source>
        <dbReference type="EMBL" id="ERE80725.1"/>
    </source>
</evidence>
<accession>A0A061ICG6</accession>
<evidence type="ECO:0008006" key="3">
    <source>
        <dbReference type="Google" id="ProtNLM"/>
    </source>
</evidence>
<proteinExistence type="predicted"/>
<dbReference type="InterPro" id="IPR038765">
    <property type="entry name" value="Papain-like_cys_pep_sf"/>
</dbReference>
<dbReference type="AlphaFoldDB" id="A0A061ICG6"/>
<dbReference type="EMBL" id="KE670957">
    <property type="protein sequence ID" value="ERE80725.1"/>
    <property type="molecule type" value="Genomic_DNA"/>
</dbReference>
<evidence type="ECO:0000313" key="2">
    <source>
        <dbReference type="Proteomes" id="UP000030759"/>
    </source>
</evidence>